<evidence type="ECO:0000256" key="2">
    <source>
        <dbReference type="ARBA" id="ARBA00008857"/>
    </source>
</evidence>
<dbReference type="InterPro" id="IPR010982">
    <property type="entry name" value="Lambda_DNA-bd_dom_sf"/>
</dbReference>
<evidence type="ECO:0000313" key="10">
    <source>
        <dbReference type="EMBL" id="SFW28029.1"/>
    </source>
</evidence>
<comment type="function">
    <text evidence="1">Site-specific tyrosine recombinase, which acts by catalyzing the cutting and rejoining of the recombining DNA molecules.</text>
</comment>
<dbReference type="InterPro" id="IPR004107">
    <property type="entry name" value="Integrase_SAM-like_N"/>
</dbReference>
<dbReference type="GO" id="GO:0006310">
    <property type="term" value="P:DNA recombination"/>
    <property type="evidence" value="ECO:0007669"/>
    <property type="project" value="UniProtKB-KW"/>
</dbReference>
<evidence type="ECO:0000256" key="5">
    <source>
        <dbReference type="ARBA" id="ARBA00023172"/>
    </source>
</evidence>
<reference evidence="10 11" key="1">
    <citation type="submission" date="2016-11" db="EMBL/GenBank/DDBJ databases">
        <authorList>
            <person name="Jaros S."/>
            <person name="Januszkiewicz K."/>
            <person name="Wedrychowicz H."/>
        </authorList>
    </citation>
    <scope>NUCLEOTIDE SEQUENCE [LARGE SCALE GENOMIC DNA]</scope>
    <source>
        <strain evidence="10 11">YL228</strain>
    </source>
</reference>
<dbReference type="GO" id="GO:0015074">
    <property type="term" value="P:DNA integration"/>
    <property type="evidence" value="ECO:0007669"/>
    <property type="project" value="UniProtKB-KW"/>
</dbReference>
<evidence type="ECO:0000256" key="4">
    <source>
        <dbReference type="ARBA" id="ARBA00023125"/>
    </source>
</evidence>
<feature type="domain" description="HTH cro/C1-type" evidence="7">
    <location>
        <begin position="161"/>
        <end position="209"/>
    </location>
</feature>
<dbReference type="InterPro" id="IPR050090">
    <property type="entry name" value="Tyrosine_recombinase_XerCD"/>
</dbReference>
<dbReference type="PROSITE" id="PS51900">
    <property type="entry name" value="CB"/>
    <property type="match status" value="1"/>
</dbReference>
<dbReference type="Gene3D" id="1.10.150.130">
    <property type="match status" value="1"/>
</dbReference>
<proteinExistence type="inferred from homology"/>
<evidence type="ECO:0000256" key="1">
    <source>
        <dbReference type="ARBA" id="ARBA00003283"/>
    </source>
</evidence>
<evidence type="ECO:0000259" key="9">
    <source>
        <dbReference type="PROSITE" id="PS51900"/>
    </source>
</evidence>
<evidence type="ECO:0000256" key="6">
    <source>
        <dbReference type="PROSITE-ProRule" id="PRU01248"/>
    </source>
</evidence>
<keyword evidence="4 6" id="KW-0238">DNA-binding</keyword>
<dbReference type="InterPro" id="IPR044068">
    <property type="entry name" value="CB"/>
</dbReference>
<feature type="domain" description="Tyr recombinase" evidence="8">
    <location>
        <begin position="259"/>
        <end position="462"/>
    </location>
</feature>
<dbReference type="EMBL" id="FPIP01000003">
    <property type="protein sequence ID" value="SFW28029.1"/>
    <property type="molecule type" value="Genomic_DNA"/>
</dbReference>
<dbReference type="CDD" id="cd00093">
    <property type="entry name" value="HTH_XRE"/>
    <property type="match status" value="1"/>
</dbReference>
<comment type="similarity">
    <text evidence="2">Belongs to the 'phage' integrase family.</text>
</comment>
<dbReference type="Proteomes" id="UP000183461">
    <property type="component" value="Unassembled WGS sequence"/>
</dbReference>
<dbReference type="InterPro" id="IPR011010">
    <property type="entry name" value="DNA_brk_join_enz"/>
</dbReference>
<dbReference type="GO" id="GO:0003677">
    <property type="term" value="F:DNA binding"/>
    <property type="evidence" value="ECO:0007669"/>
    <property type="project" value="UniProtKB-UniRule"/>
</dbReference>
<feature type="domain" description="Core-binding (CB)" evidence="9">
    <location>
        <begin position="74"/>
        <end position="238"/>
    </location>
</feature>
<evidence type="ECO:0000313" key="11">
    <source>
        <dbReference type="Proteomes" id="UP000183461"/>
    </source>
</evidence>
<dbReference type="InterPro" id="IPR013762">
    <property type="entry name" value="Integrase-like_cat_sf"/>
</dbReference>
<dbReference type="PANTHER" id="PTHR30349:SF64">
    <property type="entry name" value="PROPHAGE INTEGRASE INTD-RELATED"/>
    <property type="match status" value="1"/>
</dbReference>
<dbReference type="SUPFAM" id="SSF56349">
    <property type="entry name" value="DNA breaking-rejoining enzymes"/>
    <property type="match status" value="2"/>
</dbReference>
<protein>
    <submittedName>
        <fullName evidence="10">Site-specific recombinase XerD</fullName>
    </submittedName>
</protein>
<dbReference type="PROSITE" id="PS51898">
    <property type="entry name" value="TYR_RECOMBINASE"/>
    <property type="match status" value="1"/>
</dbReference>
<evidence type="ECO:0000259" key="8">
    <source>
        <dbReference type="PROSITE" id="PS51898"/>
    </source>
</evidence>
<sequence>MARIEERRNKNGEVTSYRFRVSQGYNSDGKQNVIVKTWKPPKGLTKAQLKKEVQKQAALFESECDLGLTVDSSITFRQLYEMWLREYAEVSLKKTTLASYKAMLKNVLKSIGHISLNKIQPHHLSDFYASLLGRAVKTNEAVTPTIDFKKYILVYDGKKYKHERITQSELSRKAEVSLTTIKVLLKGKAISVKCAKKISDALGLEYKKVFNDVKRDNVSVATVKRYHAIISGIFKHAVTQNIVPVNPCTRVRLPKAPKPEAVFLDESEALRLLDELEDAPEPFRTATMLCLFTGMRRGELCALNWKNIDEDALLVCVRKNLTYTKEFGLVEGTPKTKSSIRDIKISDNVIEMLHEYKKWQDEYKYNLGNKWIETGKVFTNDFGGWLRPDTFSSWFRKFCKEHHFDKVHVHTLRHTAATIMIMNDIPLKVVSQRLGHNSTTVTNDIYTHVIQRADEMAAKAMDLSLFSKKKKDKSA</sequence>
<dbReference type="PANTHER" id="PTHR30349">
    <property type="entry name" value="PHAGE INTEGRASE-RELATED"/>
    <property type="match status" value="1"/>
</dbReference>
<dbReference type="InterPro" id="IPR002104">
    <property type="entry name" value="Integrase_catalytic"/>
</dbReference>
<dbReference type="AlphaFoldDB" id="A0A1K1MYG5"/>
<dbReference type="Gene3D" id="1.10.260.40">
    <property type="entry name" value="lambda repressor-like DNA-binding domains"/>
    <property type="match status" value="1"/>
</dbReference>
<dbReference type="RefSeq" id="WP_072299831.1">
    <property type="nucleotide sequence ID" value="NZ_FPIP01000003.1"/>
</dbReference>
<dbReference type="Gene3D" id="1.10.443.10">
    <property type="entry name" value="Intergrase catalytic core"/>
    <property type="match status" value="1"/>
</dbReference>
<dbReference type="InterPro" id="IPR001387">
    <property type="entry name" value="Cro/C1-type_HTH"/>
</dbReference>
<evidence type="ECO:0000256" key="3">
    <source>
        <dbReference type="ARBA" id="ARBA00022908"/>
    </source>
</evidence>
<dbReference type="PROSITE" id="PS50943">
    <property type="entry name" value="HTH_CROC1"/>
    <property type="match status" value="1"/>
</dbReference>
<dbReference type="Pfam" id="PF14659">
    <property type="entry name" value="Phage_int_SAM_3"/>
    <property type="match status" value="1"/>
</dbReference>
<dbReference type="CDD" id="cd01189">
    <property type="entry name" value="INT_ICEBs1_C_like"/>
    <property type="match status" value="1"/>
</dbReference>
<organism evidence="10 11">
    <name type="scientific">Ruminococcus flavefaciens</name>
    <dbReference type="NCBI Taxonomy" id="1265"/>
    <lineage>
        <taxon>Bacteria</taxon>
        <taxon>Bacillati</taxon>
        <taxon>Bacillota</taxon>
        <taxon>Clostridia</taxon>
        <taxon>Eubacteriales</taxon>
        <taxon>Oscillospiraceae</taxon>
        <taxon>Ruminococcus</taxon>
    </lineage>
</organism>
<dbReference type="Pfam" id="PF00589">
    <property type="entry name" value="Phage_integrase"/>
    <property type="match status" value="1"/>
</dbReference>
<name>A0A1K1MYG5_RUMFL</name>
<keyword evidence="5" id="KW-0233">DNA recombination</keyword>
<evidence type="ECO:0000259" key="7">
    <source>
        <dbReference type="PROSITE" id="PS50943"/>
    </source>
</evidence>
<gene>
    <name evidence="10" type="ORF">SAMN02910280_1502</name>
</gene>
<dbReference type="InterPro" id="IPR010998">
    <property type="entry name" value="Integrase_recombinase_N"/>
</dbReference>
<keyword evidence="3" id="KW-0229">DNA integration</keyword>
<accession>A0A1K1MYG5</accession>